<organism evidence="5 6">
    <name type="scientific">Desulfovibrio piger</name>
    <dbReference type="NCBI Taxonomy" id="901"/>
    <lineage>
        <taxon>Bacteria</taxon>
        <taxon>Pseudomonadati</taxon>
        <taxon>Thermodesulfobacteriota</taxon>
        <taxon>Desulfovibrionia</taxon>
        <taxon>Desulfovibrionales</taxon>
        <taxon>Desulfovibrionaceae</taxon>
        <taxon>Desulfovibrio</taxon>
    </lineage>
</organism>
<dbReference type="InterPro" id="IPR029063">
    <property type="entry name" value="SAM-dependent_MTases_sf"/>
</dbReference>
<dbReference type="InterPro" id="IPR009537">
    <property type="entry name" value="DUF1156"/>
</dbReference>
<evidence type="ECO:0000256" key="2">
    <source>
        <dbReference type="ARBA" id="ARBA00022679"/>
    </source>
</evidence>
<dbReference type="GO" id="GO:0032259">
    <property type="term" value="P:methylation"/>
    <property type="evidence" value="ECO:0007669"/>
    <property type="project" value="UniProtKB-KW"/>
</dbReference>
<comment type="caution">
    <text evidence="5">The sequence shown here is derived from an EMBL/GenBank/DDBJ whole genome shotgun (WGS) entry which is preliminary data.</text>
</comment>
<dbReference type="GO" id="GO:0009007">
    <property type="term" value="F:site-specific DNA-methyltransferase (adenine-specific) activity"/>
    <property type="evidence" value="ECO:0007669"/>
    <property type="project" value="UniProtKB-EC"/>
</dbReference>
<dbReference type="GO" id="GO:0009307">
    <property type="term" value="P:DNA restriction-modification system"/>
    <property type="evidence" value="ECO:0007669"/>
    <property type="project" value="InterPro"/>
</dbReference>
<keyword evidence="3" id="KW-0949">S-adenosyl-L-methionine</keyword>
<sequence>MHSIKTPKKLIEVALPLDAINAAAAREKSIRHGHPSTLHLWWARRPLAAARAVIFAQMVNDPGYERQYQRGMNKEAAARERERLFGIIEDLVKWENTTNEDVLERARAEIRKSWQETCKLNRDHPQAAELFDPDKLPAFHDPFAGGGALPLEAQRLGLEAWASDLNPVAVTINKAMIEIPPRLAGRKPVGPVPPSTQKALPISDWKGAQGLAEDVRRYGHWMREEAQKRIGHLYPQVEITADMAQERPDLQEYVGKKLTVIAWLWARTVKSPNPAFAHVDVPLASTFVLSSKAGKEAWVEPVVDGDSYCFTVRMGKPPEAAKRGTKSSGRGANFLCLLSKSPIEGKYIKAEGQVQRIGARLMAIVAEGKRGRVYLSPLPEQEELASTAMPQWRPHGEVPSRLTGGTCVPYGLKEWGDLFTPRQLVALTTFSDLVQEAIIRCHQDALAAGMGDDGLGLEAGGTGAQAYAEAVGVYLGLAVSRLTDICNALCRWEVTKTQVRNLFGRQAIPMIWDFAENNVFAGAAGDYGTSLSNLVKSFQSLPQNVPASAVQIDAQTQNVSLRKIVSTDPPYYDNIGYADLSDFFYVWMRRTLRSIFPGLYGTMSVPKTEELVATPYRHGNKEEAEAFFLQGMSQAIRNLAEHAHPAFPVTIYYAFKQSETQVDSGTSSTGWETFLEAVLRAGFAICGTWPMRTELGNRMISSGTNALASSIVLVCRKRPDDAPSISRREFLRELNDVLPVAFEEMTRGGVNSPVAPVDLSQAIIGPGMAVFSKYKTVLEADGSPMSVKTALRIINRFFGEDDDFDNDTMFCLDWFAANGWAAGKFGEADVLARAKGTSAAGLAQAGVAESGGGEVRLLRWQEMPDGWDPVHDARKPVWESLHQLIRHLNLHGEGAAGALLARCGTQTGAIRALAYRLYTLCERKGWADDARAYNELVVAWSDIEQASLQASVPQPEQGSLL</sequence>
<dbReference type="RefSeq" id="WP_168935608.1">
    <property type="nucleotide sequence ID" value="NZ_JABAFY010000020.1"/>
</dbReference>
<evidence type="ECO:0000313" key="5">
    <source>
        <dbReference type="EMBL" id="NME52228.1"/>
    </source>
</evidence>
<dbReference type="Pfam" id="PF02086">
    <property type="entry name" value="MethyltransfD12"/>
    <property type="match status" value="1"/>
</dbReference>
<dbReference type="InterPro" id="IPR012327">
    <property type="entry name" value="MeTrfase_D12"/>
</dbReference>
<proteinExistence type="predicted"/>
<dbReference type="Proteomes" id="UP000522333">
    <property type="component" value="Unassembled WGS sequence"/>
</dbReference>
<feature type="domain" description="DUF1156" evidence="4">
    <location>
        <begin position="14"/>
        <end position="87"/>
    </location>
</feature>
<accession>A0A848CD25</accession>
<evidence type="ECO:0000313" key="6">
    <source>
        <dbReference type="Proteomes" id="UP000522333"/>
    </source>
</evidence>
<evidence type="ECO:0000256" key="3">
    <source>
        <dbReference type="ARBA" id="ARBA00022691"/>
    </source>
</evidence>
<dbReference type="EMBL" id="JABAFY010000020">
    <property type="protein sequence ID" value="NME52228.1"/>
    <property type="molecule type" value="Genomic_DNA"/>
</dbReference>
<dbReference type="AlphaFoldDB" id="A0A848CD25"/>
<gene>
    <name evidence="5" type="ORF">HF854_06740</name>
</gene>
<keyword evidence="1" id="KW-0489">Methyltransferase</keyword>
<evidence type="ECO:0000256" key="1">
    <source>
        <dbReference type="ARBA" id="ARBA00022603"/>
    </source>
</evidence>
<name>A0A848CD25_9BACT</name>
<dbReference type="Pfam" id="PF06634">
    <property type="entry name" value="DUF1156"/>
    <property type="match status" value="1"/>
</dbReference>
<protein>
    <submittedName>
        <fullName evidence="5">DUF1156 domain-containing protein</fullName>
    </submittedName>
</protein>
<reference evidence="5 6" key="1">
    <citation type="submission" date="2020-04" db="EMBL/GenBank/DDBJ databases">
        <authorList>
            <person name="Hitch T.C.A."/>
            <person name="Wylensek D."/>
            <person name="Clavel T."/>
        </authorList>
    </citation>
    <scope>NUCLEOTIDE SEQUENCE [LARGE SCALE GENOMIC DNA]</scope>
    <source>
        <strain evidence="5 6">PG-251-APC-1</strain>
    </source>
</reference>
<dbReference type="SUPFAM" id="SSF53335">
    <property type="entry name" value="S-adenosyl-L-methionine-dependent methyltransferases"/>
    <property type="match status" value="1"/>
</dbReference>
<keyword evidence="2" id="KW-0808">Transferase</keyword>
<evidence type="ECO:0000259" key="4">
    <source>
        <dbReference type="Pfam" id="PF06634"/>
    </source>
</evidence>